<evidence type="ECO:0000313" key="2">
    <source>
        <dbReference type="EMBL" id="CAG8495883.1"/>
    </source>
</evidence>
<protein>
    <submittedName>
        <fullName evidence="2">18690_t:CDS:1</fullName>
    </submittedName>
</protein>
<reference evidence="2" key="1">
    <citation type="submission" date="2021-06" db="EMBL/GenBank/DDBJ databases">
        <authorList>
            <person name="Kallberg Y."/>
            <person name="Tangrot J."/>
            <person name="Rosling A."/>
        </authorList>
    </citation>
    <scope>NUCLEOTIDE SEQUENCE</scope>
    <source>
        <strain evidence="2">MA453B</strain>
    </source>
</reference>
<comment type="caution">
    <text evidence="2">The sequence shown here is derived from an EMBL/GenBank/DDBJ whole genome shotgun (WGS) entry which is preliminary data.</text>
</comment>
<gene>
    <name evidence="2" type="ORF">DERYTH_LOCUS2648</name>
</gene>
<name>A0A9N9EWE3_9GLOM</name>
<evidence type="ECO:0000256" key="1">
    <source>
        <dbReference type="SAM" id="MobiDB-lite"/>
    </source>
</evidence>
<dbReference type="EMBL" id="CAJVPY010000863">
    <property type="protein sequence ID" value="CAG8495883.1"/>
    <property type="molecule type" value="Genomic_DNA"/>
</dbReference>
<feature type="region of interest" description="Disordered" evidence="1">
    <location>
        <begin position="63"/>
        <end position="87"/>
    </location>
</feature>
<sequence>MLGSFEQDFSNLAISNDCVQNQSYGNLGYKTVDLPSVIHNYQAINSENKRDNLLLVDYDSQSFSSKNETNSQDSLRDDKSNESSTLFRSRRLKKTVNNNKQHEQSSATINCQWHINFNNCKGTTDIVCTSFVDSYNYELNSLITQTAPRFCKLTKKMLKDIEFYTCSTEGISATLHYNLLKAKHPDNYINKKDVLEQLNNATNGITPKNIYSDANLAMDFFVILEIACLKSTLSATRHDLLNFLNHSPKQHEEFISAKTCELQQIKDEKKIYKNMSELQQAIKEEEFDENTIEKQVANLFVTKRWGWLPK</sequence>
<evidence type="ECO:0000313" key="3">
    <source>
        <dbReference type="Proteomes" id="UP000789405"/>
    </source>
</evidence>
<dbReference type="AlphaFoldDB" id="A0A9N9EWE3"/>
<keyword evidence="3" id="KW-1185">Reference proteome</keyword>
<organism evidence="2 3">
    <name type="scientific">Dentiscutata erythropus</name>
    <dbReference type="NCBI Taxonomy" id="1348616"/>
    <lineage>
        <taxon>Eukaryota</taxon>
        <taxon>Fungi</taxon>
        <taxon>Fungi incertae sedis</taxon>
        <taxon>Mucoromycota</taxon>
        <taxon>Glomeromycotina</taxon>
        <taxon>Glomeromycetes</taxon>
        <taxon>Diversisporales</taxon>
        <taxon>Gigasporaceae</taxon>
        <taxon>Dentiscutata</taxon>
    </lineage>
</organism>
<dbReference type="Proteomes" id="UP000789405">
    <property type="component" value="Unassembled WGS sequence"/>
</dbReference>
<feature type="compositionally biased region" description="Polar residues" evidence="1">
    <location>
        <begin position="63"/>
        <end position="73"/>
    </location>
</feature>
<proteinExistence type="predicted"/>
<accession>A0A9N9EWE3</accession>